<keyword evidence="3 7" id="KW-0812">Transmembrane</keyword>
<evidence type="ECO:0000256" key="3">
    <source>
        <dbReference type="ARBA" id="ARBA00022692"/>
    </source>
</evidence>
<comment type="subcellular location">
    <subcellularLocation>
        <location evidence="1">Membrane</location>
        <topology evidence="1">Multi-pass membrane protein</topology>
    </subcellularLocation>
</comment>
<evidence type="ECO:0000256" key="6">
    <source>
        <dbReference type="SAM" id="MobiDB-lite"/>
    </source>
</evidence>
<dbReference type="Proteomes" id="UP000030106">
    <property type="component" value="Unassembled WGS sequence"/>
</dbReference>
<evidence type="ECO:0000256" key="2">
    <source>
        <dbReference type="ARBA" id="ARBA00008432"/>
    </source>
</evidence>
<evidence type="ECO:0000313" key="8">
    <source>
        <dbReference type="EMBL" id="KGQ12354.1"/>
    </source>
</evidence>
<feature type="transmembrane region" description="Helical" evidence="7">
    <location>
        <begin position="305"/>
        <end position="325"/>
    </location>
</feature>
<dbReference type="InterPro" id="IPR044772">
    <property type="entry name" value="NO3_transporter"/>
</dbReference>
<dbReference type="Pfam" id="PF07690">
    <property type="entry name" value="MFS_1"/>
    <property type="match status" value="1"/>
</dbReference>
<evidence type="ECO:0000256" key="7">
    <source>
        <dbReference type="SAM" id="Phobius"/>
    </source>
</evidence>
<accession>A0A0A2WGU1</accession>
<gene>
    <name evidence="8" type="ORF">BBAD15_g1906</name>
</gene>
<dbReference type="SUPFAM" id="SSF103473">
    <property type="entry name" value="MFS general substrate transporter"/>
    <property type="match status" value="1"/>
</dbReference>
<dbReference type="STRING" id="1245745.A0A0A2WGU1"/>
<evidence type="ECO:0000256" key="4">
    <source>
        <dbReference type="ARBA" id="ARBA00022989"/>
    </source>
</evidence>
<feature type="transmembrane region" description="Helical" evidence="7">
    <location>
        <begin position="272"/>
        <end position="293"/>
    </location>
</feature>
<dbReference type="eggNOG" id="ENOG502QPIC">
    <property type="taxonomic scope" value="Eukaryota"/>
</dbReference>
<protein>
    <submittedName>
        <fullName evidence="8">Nitrate transporter</fullName>
    </submittedName>
</protein>
<dbReference type="OrthoDB" id="434240at2759"/>
<evidence type="ECO:0000256" key="1">
    <source>
        <dbReference type="ARBA" id="ARBA00004141"/>
    </source>
</evidence>
<keyword evidence="5 7" id="KW-0472">Membrane</keyword>
<reference evidence="8 9" key="1">
    <citation type="submission" date="2012-10" db="EMBL/GenBank/DDBJ databases">
        <title>Genome sequencing and analysis of entomopathogenic fungi Beauveria bassiana D1-5.</title>
        <authorList>
            <person name="Li Q."/>
            <person name="Wang L."/>
            <person name="Zhang Z."/>
            <person name="Wang Q."/>
            <person name="Ren J."/>
            <person name="Wang M."/>
            <person name="Xu W."/>
            <person name="Wang J."/>
            <person name="Lu Y."/>
            <person name="Du Q."/>
            <person name="Sun Z."/>
        </authorList>
    </citation>
    <scope>NUCLEOTIDE SEQUENCE [LARGE SCALE GENOMIC DNA]</scope>
    <source>
        <strain evidence="8 9">D1-5</strain>
    </source>
</reference>
<proteinExistence type="inferred from homology"/>
<dbReference type="PANTHER" id="PTHR23515">
    <property type="entry name" value="HIGH-AFFINITY NITRATE TRANSPORTER 2.3"/>
    <property type="match status" value="1"/>
</dbReference>
<dbReference type="InterPro" id="IPR011701">
    <property type="entry name" value="MFS"/>
</dbReference>
<feature type="transmembrane region" description="Helical" evidence="7">
    <location>
        <begin position="235"/>
        <end position="252"/>
    </location>
</feature>
<dbReference type="HOGENOM" id="CLU_024204_1_0_1"/>
<evidence type="ECO:0000256" key="5">
    <source>
        <dbReference type="ARBA" id="ARBA00023136"/>
    </source>
</evidence>
<dbReference type="Gene3D" id="1.20.1250.20">
    <property type="entry name" value="MFS general substrate transporter like domains"/>
    <property type="match status" value="1"/>
</dbReference>
<evidence type="ECO:0000313" key="9">
    <source>
        <dbReference type="Proteomes" id="UP000030106"/>
    </source>
</evidence>
<comment type="caution">
    <text evidence="8">The sequence shown here is derived from an EMBL/GenBank/DDBJ whole genome shotgun (WGS) entry which is preliminary data.</text>
</comment>
<feature type="compositionally biased region" description="Polar residues" evidence="6">
    <location>
        <begin position="71"/>
        <end position="85"/>
    </location>
</feature>
<feature type="transmembrane region" description="Helical" evidence="7">
    <location>
        <begin position="20"/>
        <end position="41"/>
    </location>
</feature>
<feature type="region of interest" description="Disordered" evidence="6">
    <location>
        <begin position="68"/>
        <end position="91"/>
    </location>
</feature>
<dbReference type="EMBL" id="ANFO01000124">
    <property type="protein sequence ID" value="KGQ12354.1"/>
    <property type="molecule type" value="Genomic_DNA"/>
</dbReference>
<comment type="similarity">
    <text evidence="2">Belongs to the major facilitator superfamily. Nitrate/nitrite porter (TC 2.A.1.8) family.</text>
</comment>
<dbReference type="GO" id="GO:0015112">
    <property type="term" value="F:nitrate transmembrane transporter activity"/>
    <property type="evidence" value="ECO:0007669"/>
    <property type="project" value="InterPro"/>
</dbReference>
<dbReference type="AlphaFoldDB" id="A0A0A2WGU1"/>
<name>A0A0A2WGU1_BEABA</name>
<keyword evidence="4 7" id="KW-1133">Transmembrane helix</keyword>
<feature type="transmembrane region" description="Helical" evidence="7">
    <location>
        <begin position="209"/>
        <end position="228"/>
    </location>
</feature>
<dbReference type="InterPro" id="IPR036259">
    <property type="entry name" value="MFS_trans_sf"/>
</dbReference>
<sequence>MPAVFDSLVSRQGLSPSTAWRVTFVVPLVCLVACALGMALLCPDAPLGRWSERDERIRENLRALQMREGSTDTGLATPNTETYASSDEEKAGAKMPADAGAGLSHQQALDIAQGEVVMKPLLKDSLAILLSPQTIFHVVTYACSFGGELAINSVLSSYYKHNYPHLTQTTASNCAAIFGFLNVITRPLGGVVADVLYRRGGRNLWLKKAWITACGLLGGGLLIVIGRVNPSEGSGMPLGALVGLVTVMAIFVEAGNGANFALVPHVHPAANGVVSGVTGAGGNLGGVIFAIVFRFMDHGKSYAKALWVIGVMHIALNLAVCWIAPVPKGQVGGR</sequence>
<organism evidence="8 9">
    <name type="scientific">Beauveria bassiana D1-5</name>
    <dbReference type="NCBI Taxonomy" id="1245745"/>
    <lineage>
        <taxon>Eukaryota</taxon>
        <taxon>Fungi</taxon>
        <taxon>Dikarya</taxon>
        <taxon>Ascomycota</taxon>
        <taxon>Pezizomycotina</taxon>
        <taxon>Sordariomycetes</taxon>
        <taxon>Hypocreomycetidae</taxon>
        <taxon>Hypocreales</taxon>
        <taxon>Cordycipitaceae</taxon>
        <taxon>Beauveria</taxon>
    </lineage>
</organism>
<dbReference type="GO" id="GO:0016020">
    <property type="term" value="C:membrane"/>
    <property type="evidence" value="ECO:0007669"/>
    <property type="project" value="UniProtKB-SubCell"/>
</dbReference>